<dbReference type="CDD" id="cd00761">
    <property type="entry name" value="Glyco_tranf_GTA_type"/>
    <property type="match status" value="1"/>
</dbReference>
<name>A0ABX4G7F4_9GAMM</name>
<proteinExistence type="predicted"/>
<evidence type="ECO:0000313" key="3">
    <source>
        <dbReference type="Proteomes" id="UP000216538"/>
    </source>
</evidence>
<accession>A0ABX4G7F4</accession>
<dbReference type="Gene3D" id="3.90.550.10">
    <property type="entry name" value="Spore Coat Polysaccharide Biosynthesis Protein SpsA, Chain A"/>
    <property type="match status" value="1"/>
</dbReference>
<reference evidence="2 3" key="1">
    <citation type="submission" date="2017-07" db="EMBL/GenBank/DDBJ databases">
        <title>Shotgun whole genome sequences of three halophilic bacterial isolates.</title>
        <authorList>
            <person name="Pozzo T."/>
            <person name="Higdon S.M."/>
            <person name="Quillaguaman J."/>
        </authorList>
    </citation>
    <scope>NUCLEOTIDE SEQUENCE [LARGE SCALE GENOMIC DNA]</scope>
    <source>
        <strain evidence="2 3">LC1</strain>
    </source>
</reference>
<dbReference type="SUPFAM" id="SSF53448">
    <property type="entry name" value="Nucleotide-diphospho-sugar transferases"/>
    <property type="match status" value="1"/>
</dbReference>
<gene>
    <name evidence="2" type="ORF">CE457_11885</name>
</gene>
<comment type="caution">
    <text evidence="2">The sequence shown here is derived from an EMBL/GenBank/DDBJ whole genome shotgun (WGS) entry which is preliminary data.</text>
</comment>
<dbReference type="InterPro" id="IPR001173">
    <property type="entry name" value="Glyco_trans_2-like"/>
</dbReference>
<dbReference type="Proteomes" id="UP000216538">
    <property type="component" value="Unassembled WGS sequence"/>
</dbReference>
<sequence length="261" mass="30432">MQQCTIVISTANERINSLRLKPYHKDIEYVVVHQVYDKYEQNITLPDCTLRDDVTYIRLDYPGLSISRNTGLISATTKYAYVMDDDVEFDPESIMYLVNWMEENHVDVATCQFEFNNGSYPRNYKKIPFKHNMLSSAKISSIEICLNIEKNREKKIFFDERFGLGTDLPSGEEYIFVTDCIKSDLAVWFYPIVCGVHPNITSGMDFYTSANKTLAKREMLKRIFGRKALVFIFAFWLKKIPIVTRAGFLWPFTKRMILGIK</sequence>
<dbReference type="RefSeq" id="WP_040479015.1">
    <property type="nucleotide sequence ID" value="NZ_JH393257.1"/>
</dbReference>
<evidence type="ECO:0000313" key="2">
    <source>
        <dbReference type="EMBL" id="OZT73689.1"/>
    </source>
</evidence>
<protein>
    <recommendedName>
        <fullName evidence="1">Glycosyltransferase 2-like domain-containing protein</fullName>
    </recommendedName>
</protein>
<dbReference type="InterPro" id="IPR029044">
    <property type="entry name" value="Nucleotide-diphossugar_trans"/>
</dbReference>
<dbReference type="EMBL" id="NPEY01000008">
    <property type="protein sequence ID" value="OZT73689.1"/>
    <property type="molecule type" value="Genomic_DNA"/>
</dbReference>
<feature type="domain" description="Glycosyltransferase 2-like" evidence="1">
    <location>
        <begin position="12"/>
        <end position="129"/>
    </location>
</feature>
<keyword evidence="3" id="KW-1185">Reference proteome</keyword>
<evidence type="ECO:0000259" key="1">
    <source>
        <dbReference type="Pfam" id="PF00535"/>
    </source>
</evidence>
<organism evidence="2 3">
    <name type="scientific">Vreelandella boliviensis LC1</name>
    <dbReference type="NCBI Taxonomy" id="1072583"/>
    <lineage>
        <taxon>Bacteria</taxon>
        <taxon>Pseudomonadati</taxon>
        <taxon>Pseudomonadota</taxon>
        <taxon>Gammaproteobacteria</taxon>
        <taxon>Oceanospirillales</taxon>
        <taxon>Halomonadaceae</taxon>
        <taxon>Vreelandella</taxon>
    </lineage>
</organism>
<dbReference type="Pfam" id="PF00535">
    <property type="entry name" value="Glycos_transf_2"/>
    <property type="match status" value="1"/>
</dbReference>